<accession>A0ABR2ZRN3</accession>
<dbReference type="Proteomes" id="UP001437256">
    <property type="component" value="Unassembled WGS sequence"/>
</dbReference>
<dbReference type="InterPro" id="IPR041078">
    <property type="entry name" value="Plavaka"/>
</dbReference>
<sequence length="811" mass="92699">MPGRSSEGSRETQTLAKRYGFLKDSLIPSLTKVKMSSGQPQAPPLNVNYPDTSEMGYNLPDDFHVPNDPSAPIDVESLDQLRPPIDEFKVEYHPTSHCATERKPFDEYGKREVKDPEPFDSIPWRPFPSQFDYQVADLALRCHMTAGQTTTFLRLLEEAYNGSEVHMHTYDQVQAMWDAAADRSTRFQRTEITVSLNKNVERTYEAYHRLLLDWIGEVVRSEILAEHIQWDAQKHYRFNGERWEHFIHEPWTADSWWDAQTRINDRPPPAADDEHLLNPDAKPLTLILYADKNKLSTFGTAKGYPVIATIGNIPADIRNGGGIGGGRIVGWQPVIEEESEHKNKPSWANMKCIVWHMAFFKIIESLILMSQVGMVFKCGDGVKRLLYLVVLALSADYEEQCVMCLIRGIKSGYPCPKCMAAKLELSDLSKTWKTRTAEETTDVLNDVLSFELKRDQEVILKDHSLRLAQNTFMLLANSDPFKAVSFDDLHFEDSGLWGGHMFPLLKAHFAVLGRKTETALNKRTLSTLRFDLFPRWRNLNHFASVTTHAFNDGAKHRDISRMFLFAAESLFSEEQDTAAYQLLKCVRAYLNIIMFGGLHVQTETTMAAGRESIQTFHTMLTQYAETQYVNPSESLGMKNWEFIKIHYFSHLFDDIQLKGALRNFSTRLFEKKHGPLRHIYHRRTNFKNIAPQILTIQHQMDVSDLILAEIQAMEDYRAHVNPPEDPPKDIEKVVNKLGGGHFSIGAKLPSTTFEEFARVHSPPQGETAFRIGVGDFLSGALQAHGIELPGRAWIHYRTDDEVSCLFNMIFR</sequence>
<gene>
    <name evidence="2" type="ORF">AAF712_010050</name>
</gene>
<organism evidence="2 3">
    <name type="scientific">Marasmius tenuissimus</name>
    <dbReference type="NCBI Taxonomy" id="585030"/>
    <lineage>
        <taxon>Eukaryota</taxon>
        <taxon>Fungi</taxon>
        <taxon>Dikarya</taxon>
        <taxon>Basidiomycota</taxon>
        <taxon>Agaricomycotina</taxon>
        <taxon>Agaricomycetes</taxon>
        <taxon>Agaricomycetidae</taxon>
        <taxon>Agaricales</taxon>
        <taxon>Marasmiineae</taxon>
        <taxon>Marasmiaceae</taxon>
        <taxon>Marasmius</taxon>
    </lineage>
</organism>
<protein>
    <submittedName>
        <fullName evidence="2">Uncharacterized protein</fullName>
    </submittedName>
</protein>
<evidence type="ECO:0000313" key="3">
    <source>
        <dbReference type="Proteomes" id="UP001437256"/>
    </source>
</evidence>
<dbReference type="Pfam" id="PF18759">
    <property type="entry name" value="Plavaka"/>
    <property type="match status" value="1"/>
</dbReference>
<evidence type="ECO:0000256" key="1">
    <source>
        <dbReference type="SAM" id="MobiDB-lite"/>
    </source>
</evidence>
<name>A0ABR2ZRN3_9AGAR</name>
<dbReference type="EMBL" id="JBBXMP010000089">
    <property type="protein sequence ID" value="KAL0063027.1"/>
    <property type="molecule type" value="Genomic_DNA"/>
</dbReference>
<proteinExistence type="predicted"/>
<reference evidence="2 3" key="1">
    <citation type="submission" date="2024-05" db="EMBL/GenBank/DDBJ databases">
        <title>A draft genome resource for the thread blight pathogen Marasmius tenuissimus strain MS-2.</title>
        <authorList>
            <person name="Yulfo-Soto G.E."/>
            <person name="Baruah I.K."/>
            <person name="Amoako-Attah I."/>
            <person name="Bukari Y."/>
            <person name="Meinhardt L.W."/>
            <person name="Bailey B.A."/>
            <person name="Cohen S.P."/>
        </authorList>
    </citation>
    <scope>NUCLEOTIDE SEQUENCE [LARGE SCALE GENOMIC DNA]</scope>
    <source>
        <strain evidence="2 3">MS-2</strain>
    </source>
</reference>
<evidence type="ECO:0000313" key="2">
    <source>
        <dbReference type="EMBL" id="KAL0063027.1"/>
    </source>
</evidence>
<feature type="region of interest" description="Disordered" evidence="1">
    <location>
        <begin position="33"/>
        <end position="59"/>
    </location>
</feature>
<keyword evidence="3" id="KW-1185">Reference proteome</keyword>
<comment type="caution">
    <text evidence="2">The sequence shown here is derived from an EMBL/GenBank/DDBJ whole genome shotgun (WGS) entry which is preliminary data.</text>
</comment>